<proteinExistence type="predicted"/>
<evidence type="ECO:0000256" key="1">
    <source>
        <dbReference type="ARBA" id="ARBA00022741"/>
    </source>
</evidence>
<dbReference type="OMA" id="MFARENQ"/>
<evidence type="ECO:0000313" key="14">
    <source>
        <dbReference type="Proteomes" id="UP000293434"/>
    </source>
</evidence>
<dbReference type="Pfam" id="PF13538">
    <property type="entry name" value="UvrD_C_2"/>
    <property type="match status" value="1"/>
</dbReference>
<evidence type="ECO:0000313" key="15">
    <source>
        <dbReference type="Proteomes" id="UP000442696"/>
    </source>
</evidence>
<dbReference type="EC" id="3.1.11.5" evidence="12"/>
<evidence type="ECO:0000313" key="22">
    <source>
        <dbReference type="Proteomes" id="UP000507112"/>
    </source>
</evidence>
<organism evidence="12 22">
    <name type="scientific">Staphylococcus aureus</name>
    <dbReference type="NCBI Taxonomy" id="1280"/>
    <lineage>
        <taxon>Bacteria</taxon>
        <taxon>Bacillati</taxon>
        <taxon>Bacillota</taxon>
        <taxon>Bacilli</taxon>
        <taxon>Bacillales</taxon>
        <taxon>Staphylococcaceae</taxon>
        <taxon>Staphylococcus</taxon>
    </lineage>
</organism>
<dbReference type="EMBL" id="CACTQT010000015">
    <property type="protein sequence ID" value="CAA4392415.1"/>
    <property type="molecule type" value="Genomic_DNA"/>
</dbReference>
<dbReference type="InterPro" id="IPR029493">
    <property type="entry name" value="RecD2-like_HHH"/>
</dbReference>
<dbReference type="Pfam" id="PF14490">
    <property type="entry name" value="HHH_RecD2"/>
    <property type="match status" value="1"/>
</dbReference>
<dbReference type="EMBL" id="CACTWD010000017">
    <property type="protein sequence ID" value="CAA4700669.1"/>
    <property type="molecule type" value="Genomic_DNA"/>
</dbReference>
<dbReference type="Proteomes" id="UP000459586">
    <property type="component" value="Unassembled WGS sequence"/>
</dbReference>
<evidence type="ECO:0000313" key="17">
    <source>
        <dbReference type="Proteomes" id="UP000443506"/>
    </source>
</evidence>
<dbReference type="PANTHER" id="PTHR43788">
    <property type="entry name" value="DNA2/NAM7 HELICASE FAMILY MEMBER"/>
    <property type="match status" value="1"/>
</dbReference>
<evidence type="ECO:0000259" key="4">
    <source>
        <dbReference type="Pfam" id="PF14490"/>
    </source>
</evidence>
<dbReference type="EMBL" id="RQTC01000129">
    <property type="protein sequence ID" value="RZH92993.1"/>
    <property type="molecule type" value="Genomic_DNA"/>
</dbReference>
<gene>
    <name evidence="12" type="primary">recD_2</name>
    <name evidence="7" type="synonym">recD_1</name>
    <name evidence="13" type="ORF">EIG94_08215</name>
    <name evidence="5" type="ORF">SAMEA1029512_02256</name>
    <name evidence="6" type="ORF">SAMEA1029528_02384</name>
    <name evidence="7" type="ORF">SAMEA2078260_02317</name>
    <name evidence="9" type="ORF">SAMEA2078588_02310</name>
    <name evidence="10" type="ORF">SAMEA2080344_02366</name>
    <name evidence="8" type="ORF">SAMEA2081063_02351</name>
    <name evidence="11" type="ORF">SAMEA4008575_02447</name>
    <name evidence="12" type="ORF">SAMEA70146418_02421</name>
</gene>
<evidence type="ECO:0000313" key="16">
    <source>
        <dbReference type="Proteomes" id="UP000442782"/>
    </source>
</evidence>
<keyword evidence="13" id="KW-0347">Helicase</keyword>
<evidence type="ECO:0000313" key="18">
    <source>
        <dbReference type="Proteomes" id="UP000443708"/>
    </source>
</evidence>
<evidence type="ECO:0000313" key="9">
    <source>
        <dbReference type="EMBL" id="CAA6116330.1"/>
    </source>
</evidence>
<keyword evidence="1" id="KW-0547">Nucleotide-binding</keyword>
<dbReference type="Proteomes" id="UP000442782">
    <property type="component" value="Unassembled WGS sequence"/>
</dbReference>
<feature type="domain" description="UvrD-like helicase C-terminal" evidence="3">
    <location>
        <begin position="686"/>
        <end position="732"/>
    </location>
</feature>
<evidence type="ECO:0000313" key="21">
    <source>
        <dbReference type="Proteomes" id="UP000505390"/>
    </source>
</evidence>
<dbReference type="EMBL" id="CACURZ010000016">
    <property type="protein sequence ID" value="CAA6381338.1"/>
    <property type="molecule type" value="Genomic_DNA"/>
</dbReference>
<evidence type="ECO:0000313" key="13">
    <source>
        <dbReference type="EMBL" id="RZH92993.1"/>
    </source>
</evidence>
<evidence type="ECO:0000313" key="8">
    <source>
        <dbReference type="EMBL" id="CAA4700669.1"/>
    </source>
</evidence>
<dbReference type="EMBL" id="CACTPI010000012">
    <property type="protein sequence ID" value="CAA4155029.1"/>
    <property type="molecule type" value="Genomic_DNA"/>
</dbReference>
<dbReference type="RefSeq" id="WP_000409961.1">
    <property type="nucleotide sequence ID" value="NZ_AP025249.1"/>
</dbReference>
<dbReference type="Gene3D" id="2.30.30.940">
    <property type="match status" value="1"/>
</dbReference>
<sequence length="761" mass="85876">MEKEFKEFRERLVVSKQLFYNDSSMFGAYGFSFEGEINPEITVHPQYRNFSIAGNVQPLVEGEAYTVRFKESYDERRKIDTYTFIEVESDGISGKKANEEFLRVILTDNQAEAIIDEFGYSDELVKDILNDKVDITEVKGIKSATALSIKEKLTEMSKYSKAVIELAPLGASIKAVVSLADHYGSVEKLLHIIENNIYDLTSAGGFGFKRIDEYGLKKGISIDSPQRIRAGALYVIEQMVALGDTKLSIDKFEENLCDILEIDEVDDETFSLIINDPNVYYDNGYISLKKYRREEELIVEHLRRIRDSFTSYDTNELEDIIKMNEDRLGFTFNEQQKEAIRKAVSNGVFILDGLAGSGKTSSLKTAIDIIGLPHVACALSGKAANVLSQNGLKAKTIHRTLRFDPVNFGFLHNEENPLSEKVVILDEASMVDNKLFLDLIKAVESGSQLMIVGDSGQLPSISRGAVFDNLLDTTEFEHVTLTEVHRQAKESGTLQVANKIREGTQFNGYTDYGLTVYGDNKDFYYFGFQDRAAIKDNLLHTVKRYLSNKDMNPNDIQVITGLKEKGELSVVNLNKELQELFNPQKIVQNTLTGKVYEFRKGDRVIQQGNKYTARTLGYSDFQDVANGFALLENKTFEETEVFNGTFGEIIECASGVGMLIKFEGVEELVFYEHTQKTNEIGIIDLGYAISCHRSQGSGFKTLVGALSFSDYMLLSRQFLYTMLTRTINQCFLFAETSAVHYSIKTDKGKTRKCFISEFLEH</sequence>
<dbReference type="PANTHER" id="PTHR43788:SF6">
    <property type="entry name" value="DNA HELICASE B"/>
    <property type="match status" value="1"/>
</dbReference>
<dbReference type="Proteomes" id="UP000443708">
    <property type="component" value="Unassembled WGS sequence"/>
</dbReference>
<dbReference type="InterPro" id="IPR027417">
    <property type="entry name" value="P-loop_NTPase"/>
</dbReference>
<keyword evidence="2" id="KW-0067">ATP-binding</keyword>
<dbReference type="EMBL" id="CAIGXB010000011">
    <property type="protein sequence ID" value="CAC5808184.1"/>
    <property type="molecule type" value="Genomic_DNA"/>
</dbReference>
<dbReference type="Proteomes" id="UP000507112">
    <property type="component" value="Unassembled WGS sequence"/>
</dbReference>
<dbReference type="Proteomes" id="UP000293434">
    <property type="component" value="Unassembled WGS sequence"/>
</dbReference>
<accession>A0A2I7Y9A3</accession>
<dbReference type="Proteomes" id="UP000442696">
    <property type="component" value="Unassembled WGS sequence"/>
</dbReference>
<dbReference type="Gene3D" id="3.40.50.300">
    <property type="entry name" value="P-loop containing nucleotide triphosphate hydrolases"/>
    <property type="match status" value="2"/>
</dbReference>
<evidence type="ECO:0000256" key="2">
    <source>
        <dbReference type="ARBA" id="ARBA00022840"/>
    </source>
</evidence>
<dbReference type="GO" id="GO:0006310">
    <property type="term" value="P:DNA recombination"/>
    <property type="evidence" value="ECO:0007669"/>
    <property type="project" value="TreeGrafter"/>
</dbReference>
<comment type="caution">
    <text evidence="12">The sequence shown here is derived from an EMBL/GenBank/DDBJ whole genome shotgun (WGS) entry which is preliminary data.</text>
</comment>
<dbReference type="Gene3D" id="1.10.10.2220">
    <property type="match status" value="1"/>
</dbReference>
<evidence type="ECO:0000313" key="20">
    <source>
        <dbReference type="Proteomes" id="UP000459702"/>
    </source>
</evidence>
<reference evidence="13 14" key="1">
    <citation type="submission" date="2018-11" db="EMBL/GenBank/DDBJ databases">
        <title>Genomic profiling of Staphylococcus species from a Poultry farm system in KwaZulu-Natal, South Africa.</title>
        <authorList>
            <person name="Amoako D.G."/>
            <person name="Somboro A.M."/>
            <person name="Abia A.L.K."/>
            <person name="Bester L.A."/>
            <person name="Essack S.Y."/>
        </authorList>
    </citation>
    <scope>NUCLEOTIDE SEQUENCE [LARGE SCALE GENOMIC DNA]</scope>
    <source>
        <strain evidence="13 14">SA9</strain>
    </source>
</reference>
<dbReference type="GO" id="GO:0009338">
    <property type="term" value="C:exodeoxyribonuclease V complex"/>
    <property type="evidence" value="ECO:0007669"/>
    <property type="project" value="TreeGrafter"/>
</dbReference>
<dbReference type="EMBL" id="CACUNS010000016">
    <property type="protein sequence ID" value="CAA6116330.1"/>
    <property type="molecule type" value="Genomic_DNA"/>
</dbReference>
<dbReference type="CDD" id="cd18809">
    <property type="entry name" value="SF1_C_RecD"/>
    <property type="match status" value="1"/>
</dbReference>
<dbReference type="Proteomes" id="UP000505390">
    <property type="component" value="Unassembled WGS sequence"/>
</dbReference>
<dbReference type="EMBL" id="CAIIGD010000010">
    <property type="protein sequence ID" value="CAC8231350.1"/>
    <property type="molecule type" value="Genomic_DNA"/>
</dbReference>
<evidence type="ECO:0000313" key="12">
    <source>
        <dbReference type="EMBL" id="CAC8231350.1"/>
    </source>
</evidence>
<dbReference type="EMBL" id="CACTOE010000017">
    <property type="protein sequence ID" value="CAA4150191.1"/>
    <property type="molecule type" value="Genomic_DNA"/>
</dbReference>
<feature type="domain" description="ATP-dependent RecD2 DNA helicase-like helix-hairpin-helix" evidence="4">
    <location>
        <begin position="156"/>
        <end position="245"/>
    </location>
</feature>
<keyword evidence="12" id="KW-0378">Hydrolase</keyword>
<dbReference type="SUPFAM" id="SSF52540">
    <property type="entry name" value="P-loop containing nucleoside triphosphate hydrolases"/>
    <property type="match status" value="1"/>
</dbReference>
<evidence type="ECO:0000313" key="7">
    <source>
        <dbReference type="EMBL" id="CAA4392415.1"/>
    </source>
</evidence>
<evidence type="ECO:0000313" key="10">
    <source>
        <dbReference type="EMBL" id="CAA6381338.1"/>
    </source>
</evidence>
<name>A0A2I7Y9A3_STAAU</name>
<evidence type="ECO:0000313" key="11">
    <source>
        <dbReference type="EMBL" id="CAC5808184.1"/>
    </source>
</evidence>
<dbReference type="GO" id="GO:0017116">
    <property type="term" value="F:single-stranded DNA helicase activity"/>
    <property type="evidence" value="ECO:0007669"/>
    <property type="project" value="TreeGrafter"/>
</dbReference>
<dbReference type="Pfam" id="PF13604">
    <property type="entry name" value="AAA_30"/>
    <property type="match status" value="1"/>
</dbReference>
<dbReference type="GO" id="GO:0005524">
    <property type="term" value="F:ATP binding"/>
    <property type="evidence" value="ECO:0007669"/>
    <property type="project" value="UniProtKB-KW"/>
</dbReference>
<reference evidence="21 22" key="2">
    <citation type="submission" date="2020-06" db="EMBL/GenBank/DDBJ databases">
        <authorList>
            <consortium name="Pathogen Informatics"/>
        </authorList>
    </citation>
    <scope>NUCLEOTIDE SEQUENCE [LARGE SCALE GENOMIC DNA]</scope>
    <source>
        <strain evidence="12 22">MOS105</strain>
        <strain evidence="6 18">S040_N01_C01</strain>
        <strain evidence="5 16">S087_N01_C01</strain>
        <strain evidence="11 21">SG160</strain>
        <strain evidence="9 20">T012_N10_C04</strain>
        <strain evidence="7 15">T012_N16_C08</strain>
        <strain evidence="8 17">T065_N03_C06</strain>
        <strain evidence="10 19">T197_A02_C01</strain>
    </source>
</reference>
<evidence type="ECO:0000313" key="5">
    <source>
        <dbReference type="EMBL" id="CAA4150191.1"/>
    </source>
</evidence>
<evidence type="ECO:0000313" key="19">
    <source>
        <dbReference type="Proteomes" id="UP000459586"/>
    </source>
</evidence>
<dbReference type="InterPro" id="IPR027785">
    <property type="entry name" value="UvrD-like_helicase_C"/>
</dbReference>
<dbReference type="GO" id="GO:0008854">
    <property type="term" value="F:exodeoxyribonuclease V activity"/>
    <property type="evidence" value="ECO:0007669"/>
    <property type="project" value="UniProtKB-EC"/>
</dbReference>
<evidence type="ECO:0000259" key="3">
    <source>
        <dbReference type="Pfam" id="PF13538"/>
    </source>
</evidence>
<dbReference type="Proteomes" id="UP000459702">
    <property type="component" value="Unassembled WGS sequence"/>
</dbReference>
<dbReference type="CDD" id="cd17933">
    <property type="entry name" value="DEXSc_RecD-like"/>
    <property type="match status" value="1"/>
</dbReference>
<dbReference type="Proteomes" id="UP000443506">
    <property type="component" value="Unassembled WGS sequence"/>
</dbReference>
<dbReference type="AlphaFoldDB" id="A0A2I7Y9A3"/>
<protein>
    <submittedName>
        <fullName evidence="13">Helicase</fullName>
    </submittedName>
    <submittedName>
        <fullName evidence="12">Phage protein</fullName>
        <ecNumber evidence="12">3.1.11.5</ecNumber>
    </submittedName>
</protein>
<dbReference type="InterPro" id="IPR050534">
    <property type="entry name" value="Coronavir_polyprotein_1ab"/>
</dbReference>
<evidence type="ECO:0000313" key="6">
    <source>
        <dbReference type="EMBL" id="CAA4155029.1"/>
    </source>
</evidence>